<dbReference type="EMBL" id="LC008447">
    <property type="protein sequence ID" value="BAR72326.1"/>
    <property type="molecule type" value="Genomic_DNA"/>
</dbReference>
<geneLocation type="chloroplast" evidence="2"/>
<evidence type="ECO:0000313" key="2">
    <source>
        <dbReference type="EMBL" id="BAR72326.1"/>
    </source>
</evidence>
<keyword evidence="2" id="KW-0150">Chloroplast</keyword>
<keyword evidence="2" id="KW-0934">Plastid</keyword>
<organism evidence="2">
    <name type="scientific">Lepidodinium chlorophorum</name>
    <name type="common">Dinoflagellate</name>
    <name type="synonym">Gymnodinium chlorophorum</name>
    <dbReference type="NCBI Taxonomy" id="107758"/>
    <lineage>
        <taxon>Eukaryota</taxon>
        <taxon>Sar</taxon>
        <taxon>Alveolata</taxon>
        <taxon>Dinophyceae</taxon>
        <taxon>Gymnodiniales</taxon>
        <taxon>Gymnodiniaceae</taxon>
        <taxon>Lepidodinium</taxon>
    </lineage>
</organism>
<feature type="transmembrane region" description="Helical" evidence="1">
    <location>
        <begin position="379"/>
        <end position="400"/>
    </location>
</feature>
<gene>
    <name evidence="2" type="primary">ycf1</name>
</gene>
<keyword evidence="1" id="KW-0812">Transmembrane</keyword>
<feature type="transmembrane region" description="Helical" evidence="1">
    <location>
        <begin position="12"/>
        <end position="31"/>
    </location>
</feature>
<dbReference type="RefSeq" id="YP_009139352.1">
    <property type="nucleotide sequence ID" value="NC_027093.1"/>
</dbReference>
<feature type="transmembrane region" description="Helical" evidence="1">
    <location>
        <begin position="286"/>
        <end position="307"/>
    </location>
</feature>
<keyword evidence="1" id="KW-0472">Membrane</keyword>
<proteinExistence type="predicted"/>
<protein>
    <submittedName>
        <fullName evidence="2">Inner membrane protein translocon</fullName>
    </submittedName>
</protein>
<feature type="transmembrane region" description="Helical" evidence="1">
    <location>
        <begin position="346"/>
        <end position="367"/>
    </location>
</feature>
<evidence type="ECO:0000256" key="1">
    <source>
        <dbReference type="SAM" id="Phobius"/>
    </source>
</evidence>
<feature type="transmembrane region" description="Helical" evidence="1">
    <location>
        <begin position="62"/>
        <end position="82"/>
    </location>
</feature>
<dbReference type="GeneID" id="24286219"/>
<dbReference type="AlphaFoldDB" id="A0A0F7QZR6"/>
<sequence length="1129" mass="133562">MSLSLFRNRATFFFVVFVFVIRFSSPFATFFTNEYFTEFIPLFSEGKDLYGYNSVHSNIDFILSWFAVLEIIVMKFVFKLLIFKQNLWKEFIHIPIIIQPIQTQTDRRNFNIFSNIPFVPTIKHRIPNISNTVQNKLNFWVPALSVPNVGHTINQFNLLQLKSGFAPHIFPINAFQHRFSKSILLNLHIPLNIIFFITLRRFWVDGINGGVIRISGYQLGQAVRFRIRSCGNAPILQENQMDIIALRRFLCINILFEPLSFRKLIYDTIDSPYHIYSKIGKKKTLLIFRIYLIYAWTKPIMISPVIFNQTFGSQDYQDVLAFFSYGPIVSFIYGRGMWFAGILFNYFLFLKTLTTVNWLVGRPWFFWQRHYWRVIERRVFTWTVRVGMVVTLSLFCTYGIEHFLIAGKTDKLFERDMEFQTTLSRTHPNLLGIAFLYERTNVLGRDNFNRADPDIVREPWVLGHLSTESTTDDLETTYSSSLITGRNNLIFLGRIEQQLAEWFNGFIFSKRGINTIISTESFMFPDNQNINPHLTIDQMWAAFEIEDNPVIVGDRIIENIDEYTMPEKDRLAWSNIYTEDKYVEKPREYKKNEDFDKDSTDIERISENGATLLVSDDFALDRLNYSTTYIEMDPTEIRRYWGGVGEFLRKHKSSRSIVTRTPVLIYIDIFLNSQTPQKNVSKNISTRQQQREINRAQHILIKYISTFRFYFTRRETVTNPFRNMFSQSQINDAYRQQLVGNLQIVRRLFATFWWQFDNSIPNTSLMRRKLSLDHITLENTKNIFEHEELGKIPSNQSKQQFLHKSLPQKPKIRRNPKKLHPETKPLFIGLDSTTQSLVLYNRFLPIEPSTQMKPWKTQNTVIETSPLSLLKRLKIYYQNNMQTKFTTWPFNIISRRRVPEYKKLASTVTADITRRRTFTSETEPTFWGLNFLSKDRTSWFRDTRTNIDTASISFWINPQSESNMDIEPYDGWRMWKKILPPYPIPEKYLWEFLHALGNISPTIQNVVQNVIYFEEMERHELELEDVQIFIKGRNNHKGEDDLLQDIMQFEYPADIIDSALNDGKAIPSEFNTILRSEYRTSIPGEDQPAQYTGLVWPRVNSLLFTQRTEYHLIRERDFRLEPERALDYP</sequence>
<reference evidence="2" key="1">
    <citation type="submission" date="2014-10" db="EMBL/GenBank/DDBJ databases">
        <title>The plastid genome of Lepidodinium chlorophorum.</title>
        <authorList>
            <person name="Kamikawa R."/>
            <person name="Tanifuji G."/>
            <person name="Kawachi M."/>
            <person name="Miyashita M."/>
            <person name="Hashimoto T."/>
            <person name="Inagaki Y."/>
        </authorList>
    </citation>
    <scope>NUCLEOTIDE SEQUENCE</scope>
</reference>
<accession>A0A0F7QZR6</accession>
<name>A0A0F7QZR6_LEPCH</name>
<keyword evidence="1" id="KW-1133">Transmembrane helix</keyword>